<protein>
    <submittedName>
        <fullName evidence="1">Uncharacterized protein</fullName>
    </submittedName>
</protein>
<evidence type="ECO:0000313" key="1">
    <source>
        <dbReference type="EMBL" id="KAF9413775.1"/>
    </source>
</evidence>
<keyword evidence="2" id="KW-1185">Reference proteome</keyword>
<evidence type="ECO:0000313" key="2">
    <source>
        <dbReference type="Proteomes" id="UP000648187"/>
    </source>
</evidence>
<reference evidence="1" key="1">
    <citation type="submission" date="2020-08" db="EMBL/GenBank/DDBJ databases">
        <title>Spodoptera exigua strain:BAW_Kor-Di-RS1 Genome sequencing and assembly.</title>
        <authorList>
            <person name="Kim J."/>
            <person name="Nam H.Y."/>
            <person name="Kwon M."/>
            <person name="Choi J.H."/>
            <person name="Cho S.R."/>
            <person name="Kim G.-H."/>
        </authorList>
    </citation>
    <scope>NUCLEOTIDE SEQUENCE</scope>
    <source>
        <strain evidence="1">BAW_Kor-Di-RS1</strain>
        <tissue evidence="1">Whole-body</tissue>
    </source>
</reference>
<dbReference type="Proteomes" id="UP000648187">
    <property type="component" value="Unassembled WGS sequence"/>
</dbReference>
<comment type="caution">
    <text evidence="1">The sequence shown here is derived from an EMBL/GenBank/DDBJ whole genome shotgun (WGS) entry which is preliminary data.</text>
</comment>
<proteinExistence type="predicted"/>
<sequence length="80" mass="8792">NACYTESTLIKFDVTSFGLTIVAGPLTEANLIVVHTEGRKVLSKPVKLGDRGSGLLWVRLHPYQALRIPNAHAHTAENKR</sequence>
<dbReference type="AlphaFoldDB" id="A0A835GEW8"/>
<feature type="non-terminal residue" evidence="1">
    <location>
        <position position="80"/>
    </location>
</feature>
<gene>
    <name evidence="1" type="ORF">HW555_008110</name>
</gene>
<accession>A0A835GEW8</accession>
<organism evidence="1 2">
    <name type="scientific">Spodoptera exigua</name>
    <name type="common">Beet armyworm</name>
    <name type="synonym">Noctua fulgens</name>
    <dbReference type="NCBI Taxonomy" id="7107"/>
    <lineage>
        <taxon>Eukaryota</taxon>
        <taxon>Metazoa</taxon>
        <taxon>Ecdysozoa</taxon>
        <taxon>Arthropoda</taxon>
        <taxon>Hexapoda</taxon>
        <taxon>Insecta</taxon>
        <taxon>Pterygota</taxon>
        <taxon>Neoptera</taxon>
        <taxon>Endopterygota</taxon>
        <taxon>Lepidoptera</taxon>
        <taxon>Glossata</taxon>
        <taxon>Ditrysia</taxon>
        <taxon>Noctuoidea</taxon>
        <taxon>Noctuidae</taxon>
        <taxon>Amphipyrinae</taxon>
        <taxon>Spodoptera</taxon>
    </lineage>
</organism>
<dbReference type="EMBL" id="JACKWZ010000151">
    <property type="protein sequence ID" value="KAF9413775.1"/>
    <property type="molecule type" value="Genomic_DNA"/>
</dbReference>
<name>A0A835GEW8_SPOEX</name>